<dbReference type="EMBL" id="KZ819634">
    <property type="protein sequence ID" value="PWN93430.1"/>
    <property type="molecule type" value="Genomic_DNA"/>
</dbReference>
<keyword evidence="10" id="KW-1185">Reference proteome</keyword>
<dbReference type="GO" id="GO:0032543">
    <property type="term" value="P:mitochondrial translation"/>
    <property type="evidence" value="ECO:0007669"/>
    <property type="project" value="TreeGrafter"/>
</dbReference>
<dbReference type="GO" id="GO:0005762">
    <property type="term" value="C:mitochondrial large ribosomal subunit"/>
    <property type="evidence" value="ECO:0007669"/>
    <property type="project" value="TreeGrafter"/>
</dbReference>
<feature type="compositionally biased region" description="Low complexity" evidence="8">
    <location>
        <begin position="225"/>
        <end position="237"/>
    </location>
</feature>
<dbReference type="PANTHER" id="PTHR21183:SF18">
    <property type="entry name" value="LARGE RIBOSOMAL SUBUNIT PROTEIN UL29M"/>
    <property type="match status" value="1"/>
</dbReference>
<dbReference type="STRING" id="215250.A0A316YV37"/>
<evidence type="ECO:0000256" key="2">
    <source>
        <dbReference type="ARBA" id="ARBA00009254"/>
    </source>
</evidence>
<evidence type="ECO:0000313" key="10">
    <source>
        <dbReference type="Proteomes" id="UP000245768"/>
    </source>
</evidence>
<dbReference type="PANTHER" id="PTHR21183">
    <property type="entry name" value="RIBOSOMAL PROTEIN L47, MITOCHONDRIAL-RELATED"/>
    <property type="match status" value="1"/>
</dbReference>
<evidence type="ECO:0000256" key="8">
    <source>
        <dbReference type="SAM" id="MobiDB-lite"/>
    </source>
</evidence>
<accession>A0A316YV37</accession>
<dbReference type="AlphaFoldDB" id="A0A316YV37"/>
<dbReference type="InterPro" id="IPR038340">
    <property type="entry name" value="MRP-L47_sf"/>
</dbReference>
<evidence type="ECO:0000256" key="1">
    <source>
        <dbReference type="ARBA" id="ARBA00004173"/>
    </source>
</evidence>
<keyword evidence="3" id="KW-0689">Ribosomal protein</keyword>
<dbReference type="RefSeq" id="XP_025380628.1">
    <property type="nucleotide sequence ID" value="XM_025520503.1"/>
</dbReference>
<feature type="region of interest" description="Disordered" evidence="8">
    <location>
        <begin position="1"/>
        <end position="63"/>
    </location>
</feature>
<organism evidence="9 10">
    <name type="scientific">Acaromyces ingoldii</name>
    <dbReference type="NCBI Taxonomy" id="215250"/>
    <lineage>
        <taxon>Eukaryota</taxon>
        <taxon>Fungi</taxon>
        <taxon>Dikarya</taxon>
        <taxon>Basidiomycota</taxon>
        <taxon>Ustilaginomycotina</taxon>
        <taxon>Exobasidiomycetes</taxon>
        <taxon>Exobasidiales</taxon>
        <taxon>Cryptobasidiaceae</taxon>
        <taxon>Acaromyces</taxon>
    </lineage>
</organism>
<comment type="subcellular location">
    <subcellularLocation>
        <location evidence="1">Mitochondrion</location>
    </subcellularLocation>
</comment>
<feature type="compositionally biased region" description="Low complexity" evidence="8">
    <location>
        <begin position="1"/>
        <end position="30"/>
    </location>
</feature>
<feature type="compositionally biased region" description="Acidic residues" evidence="8">
    <location>
        <begin position="207"/>
        <end position="224"/>
    </location>
</feature>
<evidence type="ECO:0000256" key="7">
    <source>
        <dbReference type="ARBA" id="ARBA00035399"/>
    </source>
</evidence>
<protein>
    <recommendedName>
        <fullName evidence="6">Large ribosomal subunit protein uL29m</fullName>
    </recommendedName>
    <alternativeName>
        <fullName evidence="7">54S ribosomal protein L4, mitochondrial</fullName>
    </alternativeName>
</protein>
<evidence type="ECO:0000256" key="4">
    <source>
        <dbReference type="ARBA" id="ARBA00023128"/>
    </source>
</evidence>
<dbReference type="Gene3D" id="6.10.330.20">
    <property type="match status" value="1"/>
</dbReference>
<dbReference type="GO" id="GO:0003735">
    <property type="term" value="F:structural constituent of ribosome"/>
    <property type="evidence" value="ECO:0007669"/>
    <property type="project" value="InterPro"/>
</dbReference>
<evidence type="ECO:0000313" key="9">
    <source>
        <dbReference type="EMBL" id="PWN93430.1"/>
    </source>
</evidence>
<sequence>MIARRSGSALLGLSSSSSSSASSAPSSSRLFATTVPVAQAPRPPRLVPKSHHLAKTPTPDSVYTQVQSYPTHPLLGFFAFDSRKITRRNAEGVEEDVDVSVPVALSERDLGKDGVSSRAWLAPELRKKSSVELHQLWYACLKERNRLTSTRDELRRSGARELARYANLNISFIDRRVRKTMARTKFVLNERRLALLEAQERALDGVEVEEEGADMLEEPYEEEGAAATAAAQDPASAMLESGGSATEKAQLR</sequence>
<name>A0A316YV37_9BASI</name>
<evidence type="ECO:0000256" key="3">
    <source>
        <dbReference type="ARBA" id="ARBA00022980"/>
    </source>
</evidence>
<dbReference type="OrthoDB" id="270763at2759"/>
<evidence type="ECO:0000256" key="5">
    <source>
        <dbReference type="ARBA" id="ARBA00023274"/>
    </source>
</evidence>
<reference evidence="9 10" key="1">
    <citation type="journal article" date="2018" name="Mol. Biol. Evol.">
        <title>Broad Genomic Sampling Reveals a Smut Pathogenic Ancestry of the Fungal Clade Ustilaginomycotina.</title>
        <authorList>
            <person name="Kijpornyongpan T."/>
            <person name="Mondo S.J."/>
            <person name="Barry K."/>
            <person name="Sandor L."/>
            <person name="Lee J."/>
            <person name="Lipzen A."/>
            <person name="Pangilinan J."/>
            <person name="LaButti K."/>
            <person name="Hainaut M."/>
            <person name="Henrissat B."/>
            <person name="Grigoriev I.V."/>
            <person name="Spatafora J.W."/>
            <person name="Aime M.C."/>
        </authorList>
    </citation>
    <scope>NUCLEOTIDE SEQUENCE [LARGE SCALE GENOMIC DNA]</scope>
    <source>
        <strain evidence="9 10">MCA 4198</strain>
    </source>
</reference>
<proteinExistence type="inferred from homology"/>
<dbReference type="InParanoid" id="A0A316YV37"/>
<dbReference type="GeneID" id="37042419"/>
<evidence type="ECO:0000256" key="6">
    <source>
        <dbReference type="ARBA" id="ARBA00035289"/>
    </source>
</evidence>
<dbReference type="InterPro" id="IPR010729">
    <property type="entry name" value="Ribosomal_uL29_mit"/>
</dbReference>
<comment type="similarity">
    <text evidence="2">Belongs to the universal ribosomal protein uL29 family.</text>
</comment>
<dbReference type="Proteomes" id="UP000245768">
    <property type="component" value="Unassembled WGS sequence"/>
</dbReference>
<keyword evidence="5" id="KW-0687">Ribonucleoprotein</keyword>
<dbReference type="Pfam" id="PF06984">
    <property type="entry name" value="MRP-L47"/>
    <property type="match status" value="1"/>
</dbReference>
<keyword evidence="4" id="KW-0496">Mitochondrion</keyword>
<feature type="region of interest" description="Disordered" evidence="8">
    <location>
        <begin position="207"/>
        <end position="252"/>
    </location>
</feature>
<gene>
    <name evidence="9" type="ORF">FA10DRAFT_264084</name>
</gene>